<gene>
    <name evidence="1" type="ordered locus">Mhun_1394</name>
</gene>
<reference evidence="2" key="1">
    <citation type="journal article" date="2016" name="Stand. Genomic Sci.">
        <title>Complete genome sequence of Methanospirillum hungatei type strain JF1.</title>
        <authorList>
            <person name="Gunsalus R.P."/>
            <person name="Cook L.E."/>
            <person name="Crable B."/>
            <person name="Rohlin L."/>
            <person name="McDonald E."/>
            <person name="Mouttaki H."/>
            <person name="Sieber J.R."/>
            <person name="Poweleit N."/>
            <person name="Zhou H."/>
            <person name="Lapidus A.L."/>
            <person name="Daligault H.E."/>
            <person name="Land M."/>
            <person name="Gilna P."/>
            <person name="Ivanova N."/>
            <person name="Kyrpides N."/>
            <person name="Culley D.E."/>
            <person name="McInerney M.J."/>
        </authorList>
    </citation>
    <scope>NUCLEOTIDE SEQUENCE [LARGE SCALE GENOMIC DNA]</scope>
    <source>
        <strain evidence="2">ATCC 27890 / DSM 864 / NBRC 100397 / JF-1</strain>
    </source>
</reference>
<evidence type="ECO:0000313" key="1">
    <source>
        <dbReference type="EMBL" id="ABD41132.1"/>
    </source>
</evidence>
<dbReference type="eggNOG" id="arCOG09441">
    <property type="taxonomic scope" value="Archaea"/>
</dbReference>
<dbReference type="HOGENOM" id="CLU_2165275_0_0_2"/>
<dbReference type="Proteomes" id="UP000001941">
    <property type="component" value="Chromosome"/>
</dbReference>
<sequence>MSDSLTLRAAIYHALARLSLSGYQAERICGKTRLFDIIAWNKERIVFLAIRTSRTRSLTRFSEELISLCRMVNTHPVQVQIQFWLYCNAEWSQYQVLSGGAMPIREGSL</sequence>
<keyword evidence="2" id="KW-1185">Reference proteome</keyword>
<evidence type="ECO:0000313" key="2">
    <source>
        <dbReference type="Proteomes" id="UP000001941"/>
    </source>
</evidence>
<dbReference type="EMBL" id="CP000254">
    <property type="protein sequence ID" value="ABD41132.1"/>
    <property type="molecule type" value="Genomic_DNA"/>
</dbReference>
<dbReference type="AlphaFoldDB" id="Q2FKV4"/>
<protein>
    <submittedName>
        <fullName evidence="1">Uncharacterized protein</fullName>
    </submittedName>
</protein>
<dbReference type="RefSeq" id="WP_011448401.1">
    <property type="nucleotide sequence ID" value="NC_007796.1"/>
</dbReference>
<proteinExistence type="predicted"/>
<dbReference type="GeneID" id="3923748"/>
<organism evidence="1 2">
    <name type="scientific">Methanospirillum hungatei JF-1 (strain ATCC 27890 / DSM 864 / NBRC 100397 / JF-1)</name>
    <dbReference type="NCBI Taxonomy" id="323259"/>
    <lineage>
        <taxon>Archaea</taxon>
        <taxon>Methanobacteriati</taxon>
        <taxon>Methanobacteriota</taxon>
        <taxon>Stenosarchaea group</taxon>
        <taxon>Methanomicrobia</taxon>
        <taxon>Methanomicrobiales</taxon>
        <taxon>Methanospirillaceae</taxon>
        <taxon>Methanospirillum</taxon>
    </lineage>
</organism>
<dbReference type="EnsemblBacteria" id="ABD41132">
    <property type="protein sequence ID" value="ABD41132"/>
    <property type="gene ID" value="Mhun_1394"/>
</dbReference>
<dbReference type="STRING" id="323259.Mhun_1394"/>
<dbReference type="OrthoDB" id="117677at2157"/>
<accession>Q2FKV4</accession>
<name>Q2FKV4_METHJ</name>
<dbReference type="KEGG" id="mhu:Mhun_1394"/>
<dbReference type="InParanoid" id="Q2FKV4"/>